<keyword evidence="1" id="KW-0812">Transmembrane</keyword>
<feature type="transmembrane region" description="Helical" evidence="1">
    <location>
        <begin position="6"/>
        <end position="24"/>
    </location>
</feature>
<reference evidence="2 3" key="1">
    <citation type="submission" date="2015-04" db="EMBL/GenBank/DDBJ databases">
        <title>Draft Genome Sequence of the Novel Agar-Digesting Marine Bacterium Q1.</title>
        <authorList>
            <person name="Li Y."/>
            <person name="Li D."/>
            <person name="Chen G."/>
            <person name="Du Z."/>
        </authorList>
    </citation>
    <scope>NUCLEOTIDE SEQUENCE [LARGE SCALE GENOMIC DNA]</scope>
    <source>
        <strain evidence="2 3">Q1</strain>
    </source>
</reference>
<organism evidence="2 3">
    <name type="scientific">Catenovulum maritimum</name>
    <dbReference type="NCBI Taxonomy" id="1513271"/>
    <lineage>
        <taxon>Bacteria</taxon>
        <taxon>Pseudomonadati</taxon>
        <taxon>Pseudomonadota</taxon>
        <taxon>Gammaproteobacteria</taxon>
        <taxon>Alteromonadales</taxon>
        <taxon>Alteromonadaceae</taxon>
        <taxon>Catenovulum</taxon>
    </lineage>
</organism>
<keyword evidence="1" id="KW-1133">Transmembrane helix</keyword>
<evidence type="ECO:0000256" key="1">
    <source>
        <dbReference type="SAM" id="Phobius"/>
    </source>
</evidence>
<keyword evidence="1" id="KW-0472">Membrane</keyword>
<protein>
    <recommendedName>
        <fullName evidence="4">Nitrate/nitrite sensing protein domain-containing protein</fullName>
    </recommendedName>
</protein>
<gene>
    <name evidence="2" type="ORF">XM47_03965</name>
</gene>
<proteinExistence type="predicted"/>
<evidence type="ECO:0000313" key="2">
    <source>
        <dbReference type="EMBL" id="KMT66391.1"/>
    </source>
</evidence>
<dbReference type="AlphaFoldDB" id="A0A0J8JP22"/>
<evidence type="ECO:0008006" key="4">
    <source>
        <dbReference type="Google" id="ProtNLM"/>
    </source>
</evidence>
<dbReference type="Proteomes" id="UP000037600">
    <property type="component" value="Unassembled WGS sequence"/>
</dbReference>
<dbReference type="STRING" id="1513271.XM47_03965"/>
<dbReference type="EMBL" id="LAZL01000004">
    <property type="protein sequence ID" value="KMT66391.1"/>
    <property type="molecule type" value="Genomic_DNA"/>
</dbReference>
<sequence length="285" mass="32757">MNITYLVSIVLGVSLITLLVYFVIRQKKKIKRLQNEGLSLINRVKNLISNIQKHRGWSSAYARGDTSVLANIQALQLEIETITKGLESENKIKSFDRWAGYVEHWGRLSKNVLSLSSDNSFKQHTQLIGNMLYLLEDVAEKHFLTVEALPNFPMVSLLWRELLHVSECVGQSRALGTGVATVKVCNRVEKIRLGFLRQKITEMSEITYAQLKEYNRDQSSAELNILIEKSSKQTRYLCSVIEHELVDCEQIKLDAKNYFELATQAMNALNEIFEMELKKIEQNFQ</sequence>
<evidence type="ECO:0000313" key="3">
    <source>
        <dbReference type="Proteomes" id="UP000037600"/>
    </source>
</evidence>
<dbReference type="RefSeq" id="WP_048689935.1">
    <property type="nucleotide sequence ID" value="NZ_KQ130483.1"/>
</dbReference>
<dbReference type="OrthoDB" id="9180266at2"/>
<name>A0A0J8JP22_9ALTE</name>
<accession>A0A0J8JP22</accession>
<keyword evidence="3" id="KW-1185">Reference proteome</keyword>
<comment type="caution">
    <text evidence="2">The sequence shown here is derived from an EMBL/GenBank/DDBJ whole genome shotgun (WGS) entry which is preliminary data.</text>
</comment>